<protein>
    <recommendedName>
        <fullName evidence="5">3-methylmercaptopropionyl-CoA ligase</fullName>
        <ecNumber evidence="4">6.2.1.44</ecNumber>
    </recommendedName>
</protein>
<dbReference type="GO" id="GO:0016878">
    <property type="term" value="F:acid-thiol ligase activity"/>
    <property type="evidence" value="ECO:0007669"/>
    <property type="project" value="UniProtKB-ARBA"/>
</dbReference>
<keyword evidence="2" id="KW-0436">Ligase</keyword>
<dbReference type="InterPro" id="IPR045851">
    <property type="entry name" value="AMP-bd_C_sf"/>
</dbReference>
<feature type="domain" description="AMP-binding enzyme C-terminal" evidence="7">
    <location>
        <begin position="425"/>
        <end position="500"/>
    </location>
</feature>
<feature type="domain" description="AMP-dependent synthetase/ligase" evidence="6">
    <location>
        <begin position="13"/>
        <end position="375"/>
    </location>
</feature>
<proteinExistence type="inferred from homology"/>
<evidence type="ECO:0000313" key="9">
    <source>
        <dbReference type="Proteomes" id="UP000321058"/>
    </source>
</evidence>
<gene>
    <name evidence="8" type="ORF">RSO01_79450</name>
</gene>
<evidence type="ECO:0000256" key="5">
    <source>
        <dbReference type="ARBA" id="ARBA00067668"/>
    </source>
</evidence>
<dbReference type="PANTHER" id="PTHR43767:SF1">
    <property type="entry name" value="NONRIBOSOMAL PEPTIDE SYNTHASE PES1 (EUROFUNG)-RELATED"/>
    <property type="match status" value="1"/>
</dbReference>
<dbReference type="EC" id="6.2.1.44" evidence="4"/>
<dbReference type="Pfam" id="PF13193">
    <property type="entry name" value="AMP-binding_C"/>
    <property type="match status" value="1"/>
</dbReference>
<comment type="catalytic activity">
    <reaction evidence="3">
        <text>3-(methylsulfanyl)propanoate + ATP + CoA = 3-(methylsulfanyl)propanoyl-CoA + AMP + diphosphate</text>
        <dbReference type="Rhea" id="RHEA:43052"/>
        <dbReference type="ChEBI" id="CHEBI:30616"/>
        <dbReference type="ChEBI" id="CHEBI:33019"/>
        <dbReference type="ChEBI" id="CHEBI:49016"/>
        <dbReference type="ChEBI" id="CHEBI:57287"/>
        <dbReference type="ChEBI" id="CHEBI:82815"/>
        <dbReference type="ChEBI" id="CHEBI:456215"/>
        <dbReference type="EC" id="6.2.1.44"/>
    </reaction>
    <physiologicalReaction direction="left-to-right" evidence="3">
        <dbReference type="Rhea" id="RHEA:43053"/>
    </physiologicalReaction>
</comment>
<dbReference type="OrthoDB" id="9803968at2"/>
<keyword evidence="9" id="KW-1185">Reference proteome</keyword>
<comment type="caution">
    <text evidence="8">The sequence shown here is derived from an EMBL/GenBank/DDBJ whole genome shotgun (WGS) entry which is preliminary data.</text>
</comment>
<dbReference type="RefSeq" id="WP_147156112.1">
    <property type="nucleotide sequence ID" value="NZ_BKAJ01000182.1"/>
</dbReference>
<dbReference type="Proteomes" id="UP000321058">
    <property type="component" value="Unassembled WGS sequence"/>
</dbReference>
<dbReference type="AlphaFoldDB" id="A0A512NPB6"/>
<sequence>MSIEITSLADIVRRHAAARPDAAALVHAGHTTSYAALDRAASRVANGLIVEDIEPQARIAHLDKSSDIFFELLFGVAKANAVMVSVNWRLAAPEVLHIVNDAKAEILFVGEEFFAVVDKIRDELKTVRKIVAFGARHPAWESFATWRDRQDDTDPNLPTRPTDTAVQFYTSGTTGLPKGAELTNANFAWMLPLWTKTWLLAEGVPNLVCLPMFHIGGAGWGIAGLFSGATNHVMREFVPLEILQTIEREKLQVMLLVPAMILFLVQAPQIRETDLSSLRLIVYGAAPIPADLLKQAMGVFPCGFQQVYGLTETTGAITLLPPADHDPADVKKLLSCGYAQEGVELRIVGDEGRDMATGQVGEIAVRSRQIMGGYWNLPDATRRAIQGDWFFTGDAGYLDDKGYLYIYDRVKDMIVSGGENIYPAEVESALFGHPAVADVAVIGVPDERWGEAVKAVVVKKPGADVSSGELIGWARERIAGYKLPKSVDFVDALPRNPTGKILKRELRKPYWGDKQRQVN</sequence>
<dbReference type="PANTHER" id="PTHR43767">
    <property type="entry name" value="LONG-CHAIN-FATTY-ACID--COA LIGASE"/>
    <property type="match status" value="1"/>
</dbReference>
<dbReference type="InterPro" id="IPR042099">
    <property type="entry name" value="ANL_N_sf"/>
</dbReference>
<dbReference type="InterPro" id="IPR000873">
    <property type="entry name" value="AMP-dep_synth/lig_dom"/>
</dbReference>
<dbReference type="InterPro" id="IPR025110">
    <property type="entry name" value="AMP-bd_C"/>
</dbReference>
<dbReference type="FunFam" id="3.30.300.30:FF:000008">
    <property type="entry name" value="2,3-dihydroxybenzoate-AMP ligase"/>
    <property type="match status" value="1"/>
</dbReference>
<name>A0A512NPB6_9HYPH</name>
<evidence type="ECO:0000313" key="8">
    <source>
        <dbReference type="EMBL" id="GEP60779.1"/>
    </source>
</evidence>
<evidence type="ECO:0000256" key="1">
    <source>
        <dbReference type="ARBA" id="ARBA00006432"/>
    </source>
</evidence>
<dbReference type="Gene3D" id="3.30.300.30">
    <property type="match status" value="1"/>
</dbReference>
<evidence type="ECO:0000256" key="3">
    <source>
        <dbReference type="ARBA" id="ARBA00051915"/>
    </source>
</evidence>
<accession>A0A512NPB6</accession>
<evidence type="ECO:0000259" key="7">
    <source>
        <dbReference type="Pfam" id="PF13193"/>
    </source>
</evidence>
<evidence type="ECO:0000259" key="6">
    <source>
        <dbReference type="Pfam" id="PF00501"/>
    </source>
</evidence>
<evidence type="ECO:0000256" key="2">
    <source>
        <dbReference type="ARBA" id="ARBA00022598"/>
    </source>
</evidence>
<dbReference type="Gene3D" id="3.40.50.12780">
    <property type="entry name" value="N-terminal domain of ligase-like"/>
    <property type="match status" value="1"/>
</dbReference>
<dbReference type="EMBL" id="BKAJ01000182">
    <property type="protein sequence ID" value="GEP60779.1"/>
    <property type="molecule type" value="Genomic_DNA"/>
</dbReference>
<organism evidence="8 9">
    <name type="scientific">Reyranella soli</name>
    <dbReference type="NCBI Taxonomy" id="1230389"/>
    <lineage>
        <taxon>Bacteria</taxon>
        <taxon>Pseudomonadati</taxon>
        <taxon>Pseudomonadota</taxon>
        <taxon>Alphaproteobacteria</taxon>
        <taxon>Hyphomicrobiales</taxon>
        <taxon>Reyranellaceae</taxon>
        <taxon>Reyranella</taxon>
    </lineage>
</organism>
<dbReference type="SUPFAM" id="SSF56801">
    <property type="entry name" value="Acetyl-CoA synthetase-like"/>
    <property type="match status" value="1"/>
</dbReference>
<dbReference type="NCBIfam" id="NF004837">
    <property type="entry name" value="PRK06187.1"/>
    <property type="match status" value="1"/>
</dbReference>
<evidence type="ECO:0000256" key="4">
    <source>
        <dbReference type="ARBA" id="ARBA00066616"/>
    </source>
</evidence>
<comment type="similarity">
    <text evidence="1">Belongs to the ATP-dependent AMP-binding enzyme family.</text>
</comment>
<dbReference type="Pfam" id="PF00501">
    <property type="entry name" value="AMP-binding"/>
    <property type="match status" value="1"/>
</dbReference>
<dbReference type="InterPro" id="IPR050237">
    <property type="entry name" value="ATP-dep_AMP-bd_enzyme"/>
</dbReference>
<reference evidence="8 9" key="1">
    <citation type="submission" date="2019-07" db="EMBL/GenBank/DDBJ databases">
        <title>Whole genome shotgun sequence of Reyranella soli NBRC 108950.</title>
        <authorList>
            <person name="Hosoyama A."/>
            <person name="Uohara A."/>
            <person name="Ohji S."/>
            <person name="Ichikawa N."/>
        </authorList>
    </citation>
    <scope>NUCLEOTIDE SEQUENCE [LARGE SCALE GENOMIC DNA]</scope>
    <source>
        <strain evidence="8 9">NBRC 108950</strain>
    </source>
</reference>